<sequence length="231" mass="26482">MGRRTARCGSRIIMVFTRRSQSILGFSLSRTLARNTLDVGLALIALTDYPTARAILTLCDLDGRLINNDYNCCIDWIEVSIRLLDKKVVDDFITTLWNSWNNRNKFIFRGKEEDARVIWERVITLSKDFCIHNMVNKSMLPLSSSLKKWEKPLRGTVKIKFDAAVSNTKTGFGVIACDSKGFFIRGGFGFKNKEMTSDWVELYAFEESLKIVRLLNVTKVNFEIDCTTPRK</sequence>
<dbReference type="InterPro" id="IPR052929">
    <property type="entry name" value="RNase_H-like_EbsB-rel"/>
</dbReference>
<dbReference type="EMBL" id="JABEZY010000004">
    <property type="protein sequence ID" value="MBA0736776.1"/>
    <property type="molecule type" value="Genomic_DNA"/>
</dbReference>
<dbReference type="AlphaFoldDB" id="A0A7J9BKQ3"/>
<name>A0A7J9BKQ3_GOSGO</name>
<accession>A0A7J9BKQ3</accession>
<dbReference type="GO" id="GO:0004523">
    <property type="term" value="F:RNA-DNA hybrid ribonuclease activity"/>
    <property type="evidence" value="ECO:0007669"/>
    <property type="project" value="InterPro"/>
</dbReference>
<dbReference type="OrthoDB" id="977403at2759"/>
<feature type="domain" description="RNase H type-1" evidence="1">
    <location>
        <begin position="161"/>
        <end position="227"/>
    </location>
</feature>
<evidence type="ECO:0000313" key="2">
    <source>
        <dbReference type="EMBL" id="MBA0736776.1"/>
    </source>
</evidence>
<dbReference type="PANTHER" id="PTHR47074">
    <property type="entry name" value="BNAC02G40300D PROTEIN"/>
    <property type="match status" value="1"/>
</dbReference>
<dbReference type="GO" id="GO:0003676">
    <property type="term" value="F:nucleic acid binding"/>
    <property type="evidence" value="ECO:0007669"/>
    <property type="project" value="InterPro"/>
</dbReference>
<dbReference type="InterPro" id="IPR002156">
    <property type="entry name" value="RNaseH_domain"/>
</dbReference>
<dbReference type="Pfam" id="PF13456">
    <property type="entry name" value="RVT_3"/>
    <property type="match status" value="1"/>
</dbReference>
<gene>
    <name evidence="2" type="ORF">Gogos_010281</name>
</gene>
<dbReference type="PANTHER" id="PTHR47074:SF48">
    <property type="entry name" value="POLYNUCLEOTIDYL TRANSFERASE, RIBONUCLEASE H-LIKE SUPERFAMILY PROTEIN"/>
    <property type="match status" value="1"/>
</dbReference>
<protein>
    <recommendedName>
        <fullName evidence="1">RNase H type-1 domain-containing protein</fullName>
    </recommendedName>
</protein>
<keyword evidence="3" id="KW-1185">Reference proteome</keyword>
<evidence type="ECO:0000259" key="1">
    <source>
        <dbReference type="Pfam" id="PF13456"/>
    </source>
</evidence>
<proteinExistence type="predicted"/>
<reference evidence="2 3" key="1">
    <citation type="journal article" date="2019" name="Genome Biol. Evol.">
        <title>Insights into the evolution of the New World diploid cottons (Gossypium, subgenus Houzingenia) based on genome sequencing.</title>
        <authorList>
            <person name="Grover C.E."/>
            <person name="Arick M.A. 2nd"/>
            <person name="Thrash A."/>
            <person name="Conover J.L."/>
            <person name="Sanders W.S."/>
            <person name="Peterson D.G."/>
            <person name="Frelichowski J.E."/>
            <person name="Scheffler J.A."/>
            <person name="Scheffler B.E."/>
            <person name="Wendel J.F."/>
        </authorList>
    </citation>
    <scope>NUCLEOTIDE SEQUENCE [LARGE SCALE GENOMIC DNA]</scope>
    <source>
        <strain evidence="2">5</strain>
        <tissue evidence="2">Leaf</tissue>
    </source>
</reference>
<dbReference type="Proteomes" id="UP000593579">
    <property type="component" value="Unassembled WGS sequence"/>
</dbReference>
<evidence type="ECO:0000313" key="3">
    <source>
        <dbReference type="Proteomes" id="UP000593579"/>
    </source>
</evidence>
<comment type="caution">
    <text evidence="2">The sequence shown here is derived from an EMBL/GenBank/DDBJ whole genome shotgun (WGS) entry which is preliminary data.</text>
</comment>
<organism evidence="2 3">
    <name type="scientific">Gossypium gossypioides</name>
    <name type="common">Mexican cotton</name>
    <name type="synonym">Selera gossypioides</name>
    <dbReference type="NCBI Taxonomy" id="34282"/>
    <lineage>
        <taxon>Eukaryota</taxon>
        <taxon>Viridiplantae</taxon>
        <taxon>Streptophyta</taxon>
        <taxon>Embryophyta</taxon>
        <taxon>Tracheophyta</taxon>
        <taxon>Spermatophyta</taxon>
        <taxon>Magnoliopsida</taxon>
        <taxon>eudicotyledons</taxon>
        <taxon>Gunneridae</taxon>
        <taxon>Pentapetalae</taxon>
        <taxon>rosids</taxon>
        <taxon>malvids</taxon>
        <taxon>Malvales</taxon>
        <taxon>Malvaceae</taxon>
        <taxon>Malvoideae</taxon>
        <taxon>Gossypium</taxon>
    </lineage>
</organism>